<organism evidence="5">
    <name type="scientific">Micromonas pusilla</name>
    <name type="common">Picoplanktonic green alga</name>
    <name type="synonym">Chromulina pusilla</name>
    <dbReference type="NCBI Taxonomy" id="38833"/>
    <lineage>
        <taxon>Eukaryota</taxon>
        <taxon>Viridiplantae</taxon>
        <taxon>Chlorophyta</taxon>
        <taxon>Mamiellophyceae</taxon>
        <taxon>Mamiellales</taxon>
        <taxon>Mamiellaceae</taxon>
        <taxon>Micromonas</taxon>
    </lineage>
</organism>
<feature type="compositionally biased region" description="Low complexity" evidence="3">
    <location>
        <begin position="10"/>
        <end position="22"/>
    </location>
</feature>
<evidence type="ECO:0000256" key="2">
    <source>
        <dbReference type="ARBA" id="ARBA00023033"/>
    </source>
</evidence>
<keyword evidence="2" id="KW-0503">Monooxygenase</keyword>
<name>A0A7S0H1R9_MICPS</name>
<evidence type="ECO:0000256" key="1">
    <source>
        <dbReference type="ARBA" id="ARBA00023002"/>
    </source>
</evidence>
<feature type="domain" description="FAD-binding" evidence="4">
    <location>
        <begin position="446"/>
        <end position="508"/>
    </location>
</feature>
<protein>
    <recommendedName>
        <fullName evidence="4">FAD-binding domain-containing protein</fullName>
    </recommendedName>
</protein>
<dbReference type="SUPFAM" id="SSF51905">
    <property type="entry name" value="FAD/NAD(P)-binding domain"/>
    <property type="match status" value="1"/>
</dbReference>
<feature type="domain" description="FAD-binding" evidence="4">
    <location>
        <begin position="89"/>
        <end position="291"/>
    </location>
</feature>
<proteinExistence type="predicted"/>
<dbReference type="PRINTS" id="PR00420">
    <property type="entry name" value="RNGMNOXGNASE"/>
</dbReference>
<feature type="compositionally biased region" description="Basic residues" evidence="3">
    <location>
        <begin position="39"/>
        <end position="51"/>
    </location>
</feature>
<dbReference type="InterPro" id="IPR002938">
    <property type="entry name" value="FAD-bd"/>
</dbReference>
<dbReference type="InterPro" id="IPR050493">
    <property type="entry name" value="FAD-dep_Monooxygenase_BioMet"/>
</dbReference>
<feature type="compositionally biased region" description="Low complexity" evidence="3">
    <location>
        <begin position="62"/>
        <end position="80"/>
    </location>
</feature>
<dbReference type="PANTHER" id="PTHR13789">
    <property type="entry name" value="MONOOXYGENASE"/>
    <property type="match status" value="1"/>
</dbReference>
<dbReference type="GO" id="GO:0071949">
    <property type="term" value="F:FAD binding"/>
    <property type="evidence" value="ECO:0007669"/>
    <property type="project" value="InterPro"/>
</dbReference>
<evidence type="ECO:0000256" key="3">
    <source>
        <dbReference type="SAM" id="MobiDB-lite"/>
    </source>
</evidence>
<dbReference type="EMBL" id="HBEN01014095">
    <property type="protein sequence ID" value="CAD8450599.1"/>
    <property type="molecule type" value="Transcribed_RNA"/>
</dbReference>
<accession>A0A7S0H1R9</accession>
<dbReference type="Pfam" id="PF01494">
    <property type="entry name" value="FAD_binding_3"/>
    <property type="match status" value="2"/>
</dbReference>
<keyword evidence="1" id="KW-0560">Oxidoreductase</keyword>
<reference evidence="5" key="1">
    <citation type="submission" date="2021-01" db="EMBL/GenBank/DDBJ databases">
        <authorList>
            <person name="Corre E."/>
            <person name="Pelletier E."/>
            <person name="Niang G."/>
            <person name="Scheremetjew M."/>
            <person name="Finn R."/>
            <person name="Kale V."/>
            <person name="Holt S."/>
            <person name="Cochrane G."/>
            <person name="Meng A."/>
            <person name="Brown T."/>
            <person name="Cohen L."/>
        </authorList>
    </citation>
    <scope>NUCLEOTIDE SEQUENCE</scope>
    <source>
        <strain evidence="5">CCAC1681</strain>
    </source>
</reference>
<dbReference type="AlphaFoldDB" id="A0A7S0H1R9"/>
<feature type="compositionally biased region" description="Basic and acidic residues" evidence="3">
    <location>
        <begin position="23"/>
        <end position="33"/>
    </location>
</feature>
<dbReference type="InterPro" id="IPR036188">
    <property type="entry name" value="FAD/NAD-bd_sf"/>
</dbReference>
<dbReference type="GO" id="GO:0004497">
    <property type="term" value="F:monooxygenase activity"/>
    <property type="evidence" value="ECO:0007669"/>
    <property type="project" value="UniProtKB-KW"/>
</dbReference>
<sequence length="555" mass="59451">MPPASYLVPPSGAAAARGLAARDAPRARLDARSSTRPIRAFRPRRGAHRVRSSPGRPGPTVSATGSSADDSGDDSFGAASKQAPPPLRIAVVGAGPCGLTTALALHHHGFEDVTVYDKFPEIKPALGAAFNLNGGASVLDKLGVLATFREHNNPMRVVRTRRVGNDLLGQTELMNIDIDSLIREDANARDSLISNTDGDAMCGTVMRCDLLRALGERVPRDWLRLGPQYEVVGAHKSATRIDERTKKRVPVSTLQFADGTYSAPYDLIVGCDGIKSKVRSAMFGPYESKSSGIRIVFGCTGDGEVTEACEGARPEVEHGEIHQWFGDGCYALVYTAGGSLDKKQHNVAVCIADDDPDVDENAEWRLSEGVRFDDGVNDAKAVTRDEKEPLDGVEKNARARSAALAALRAYEMPKSVVTVAENCDRFFDVGVRYHDPLSNWSDDLGVFCLAGDACHAMPPFLGQGANQALQDAWVLAEQLARARDDSAEEKTAALRRYEAIRKPPTTAIMLSSRVIGFVETGSGLVAVARDAAFGVLGKLGIAGKIFLKNAVPTLE</sequence>
<evidence type="ECO:0000313" key="5">
    <source>
        <dbReference type="EMBL" id="CAD8450599.1"/>
    </source>
</evidence>
<evidence type="ECO:0000259" key="4">
    <source>
        <dbReference type="Pfam" id="PF01494"/>
    </source>
</evidence>
<dbReference type="Gene3D" id="3.50.50.60">
    <property type="entry name" value="FAD/NAD(P)-binding domain"/>
    <property type="match status" value="1"/>
</dbReference>
<gene>
    <name evidence="5" type="ORF">MSP1401_LOCUS11748</name>
</gene>
<dbReference type="PANTHER" id="PTHR13789:SF309">
    <property type="entry name" value="PUTATIVE (AFU_ORTHOLOGUE AFUA_6G14510)-RELATED"/>
    <property type="match status" value="1"/>
</dbReference>
<feature type="region of interest" description="Disordered" evidence="3">
    <location>
        <begin position="1"/>
        <end position="82"/>
    </location>
</feature>